<protein>
    <submittedName>
        <fullName evidence="1">Uncharacterized protein</fullName>
    </submittedName>
</protein>
<comment type="caution">
    <text evidence="1">The sequence shown here is derived from an EMBL/GenBank/DDBJ whole genome shotgun (WGS) entry which is preliminary data.</text>
</comment>
<accession>A0ACC1CJH5</accession>
<gene>
    <name evidence="1" type="ORF">K1T71_012433</name>
</gene>
<proteinExistence type="predicted"/>
<evidence type="ECO:0000313" key="2">
    <source>
        <dbReference type="Proteomes" id="UP000824533"/>
    </source>
</evidence>
<evidence type="ECO:0000313" key="1">
    <source>
        <dbReference type="EMBL" id="KAJ0171670.1"/>
    </source>
</evidence>
<sequence length="671" mass="76616">MVFFVCILLIIHSCTATGGTGHEHSRRNSAVQAYLHNIESNVWEEDEKACVEATKDMLNSVMNRTLWAAWIWDSMHYPTGVFYGSRFQLGNYDQCLNPPWLKSHPNLATQYCLVEVQTAGSPRRMLKDYDPYDNVSSYLQTASKSGRHFNKMFLSLCVSKKCQHKTVEKLSRHWLQGTLFSHPKSRDYKLEYCTDNSTGEYTFGFKAFFGVIATLLIIVVISTIYRAIDKKKKSSAVSEIAECFDVQHNWNLLFAVYPNDMPLLSGIKILSAYTIIFVHTMLPVVVLNSVNSLDIDELIFNSPLGYIALHLDLVVDTFFILSSLVLTKSLLAMNGKGIYLNPIKRYIRLIGVLAVAIFYTTSVSTYFNNGPYQSLFHEKEQKICEKTWWKQLLMMDVDAIDMCCLQTWFITCDYQLSLLVTVLLFILIRNRKLGHVAFGIAFLLALFIPGFITYRNNLFVSVIPTTQHLMYYREKEMMNIFYTKSYARAGSYFVGMAMGYLIFLYNPAKYRNAISKMWSVIGIIVAMTLMLASMATGKITTDRPYDPVESGIISAITRPVWAIAVCIIIGICEYGNSLYIRNILSWRVFVPLSRLSYGMYLSHPVILFRNVLSIRSPITFDIFSTIIDVLGVIVMVTAVSAVLWLLVEAPLNNISGKFLFRRNREKIKKEV</sequence>
<dbReference type="Proteomes" id="UP000824533">
    <property type="component" value="Linkage Group LG23"/>
</dbReference>
<organism evidence="1 2">
    <name type="scientific">Dendrolimus kikuchii</name>
    <dbReference type="NCBI Taxonomy" id="765133"/>
    <lineage>
        <taxon>Eukaryota</taxon>
        <taxon>Metazoa</taxon>
        <taxon>Ecdysozoa</taxon>
        <taxon>Arthropoda</taxon>
        <taxon>Hexapoda</taxon>
        <taxon>Insecta</taxon>
        <taxon>Pterygota</taxon>
        <taxon>Neoptera</taxon>
        <taxon>Endopterygota</taxon>
        <taxon>Lepidoptera</taxon>
        <taxon>Glossata</taxon>
        <taxon>Ditrysia</taxon>
        <taxon>Bombycoidea</taxon>
        <taxon>Lasiocampidae</taxon>
        <taxon>Dendrolimus</taxon>
    </lineage>
</organism>
<name>A0ACC1CJH5_9NEOP</name>
<keyword evidence="2" id="KW-1185">Reference proteome</keyword>
<dbReference type="EMBL" id="CM034409">
    <property type="protein sequence ID" value="KAJ0171670.1"/>
    <property type="molecule type" value="Genomic_DNA"/>
</dbReference>
<reference evidence="1 2" key="1">
    <citation type="journal article" date="2021" name="Front. Genet.">
        <title>Chromosome-Level Genome Assembly Reveals Significant Gene Expansion in the Toll and IMD Signaling Pathways of Dendrolimus kikuchii.</title>
        <authorList>
            <person name="Zhou J."/>
            <person name="Wu P."/>
            <person name="Xiong Z."/>
            <person name="Liu N."/>
            <person name="Zhao N."/>
            <person name="Ji M."/>
            <person name="Qiu Y."/>
            <person name="Yang B."/>
        </authorList>
    </citation>
    <scope>NUCLEOTIDE SEQUENCE [LARGE SCALE GENOMIC DNA]</scope>
    <source>
        <strain evidence="1">Ann1</strain>
    </source>
</reference>